<evidence type="ECO:0000259" key="4">
    <source>
        <dbReference type="PROSITE" id="PS01124"/>
    </source>
</evidence>
<keyword evidence="3" id="KW-0804">Transcription</keyword>
<sequence length="268" mass="31376">MRAIQPYFALSASKYYKRELTKHGISHIYEYKSDLSSDLHTLVVPDASIDILFDLTDYSYKPYAAGSVLKSSSIDTKKDHKYFGVRFVPGVVPDFLDGRFKDFLDNSIELEACLRKKDLIDRLNDAKTFLNKVEVFLNFYNDKNKPAWKNSTYDIYSYARKCINNSKGLIRVNELESELNYSVRYINKLFNEYCGLSPKAYSNIIRFQTTLDQLNREPNNSFTNICETHGYYDQAQFIREFKKFTTKTPAVYRKLVNTSNYSDKFIFQ</sequence>
<dbReference type="InterPro" id="IPR046532">
    <property type="entry name" value="DUF6597"/>
</dbReference>
<dbReference type="PROSITE" id="PS01124">
    <property type="entry name" value="HTH_ARAC_FAMILY_2"/>
    <property type="match status" value="1"/>
</dbReference>
<dbReference type="OrthoDB" id="323290at2"/>
<dbReference type="AlphaFoldDB" id="A0A1G9TFG4"/>
<organism evidence="5 6">
    <name type="scientific">Lachnospira pectinoschiza</name>
    <dbReference type="NCBI Taxonomy" id="28052"/>
    <lineage>
        <taxon>Bacteria</taxon>
        <taxon>Bacillati</taxon>
        <taxon>Bacillota</taxon>
        <taxon>Clostridia</taxon>
        <taxon>Lachnospirales</taxon>
        <taxon>Lachnospiraceae</taxon>
        <taxon>Lachnospira</taxon>
    </lineage>
</organism>
<keyword evidence="6" id="KW-1185">Reference proteome</keyword>
<evidence type="ECO:0000313" key="6">
    <source>
        <dbReference type="Proteomes" id="UP000187651"/>
    </source>
</evidence>
<dbReference type="SMART" id="SM00342">
    <property type="entry name" value="HTH_ARAC"/>
    <property type="match status" value="1"/>
</dbReference>
<dbReference type="GO" id="GO:0003700">
    <property type="term" value="F:DNA-binding transcription factor activity"/>
    <property type="evidence" value="ECO:0007669"/>
    <property type="project" value="InterPro"/>
</dbReference>
<dbReference type="PANTHER" id="PTHR43280">
    <property type="entry name" value="ARAC-FAMILY TRANSCRIPTIONAL REGULATOR"/>
    <property type="match status" value="1"/>
</dbReference>
<evidence type="ECO:0000256" key="1">
    <source>
        <dbReference type="ARBA" id="ARBA00023015"/>
    </source>
</evidence>
<protein>
    <submittedName>
        <fullName evidence="5">Helix-turn-helix domain-containing protein</fullName>
    </submittedName>
</protein>
<dbReference type="Pfam" id="PF12833">
    <property type="entry name" value="HTH_18"/>
    <property type="match status" value="1"/>
</dbReference>
<keyword evidence="1" id="KW-0805">Transcription regulation</keyword>
<evidence type="ECO:0000313" key="5">
    <source>
        <dbReference type="EMBL" id="SDM45885.1"/>
    </source>
</evidence>
<feature type="domain" description="HTH araC/xylS-type" evidence="4">
    <location>
        <begin position="153"/>
        <end position="255"/>
    </location>
</feature>
<gene>
    <name evidence="5" type="ORF">SAMN05216544_0318</name>
</gene>
<dbReference type="Gene3D" id="1.10.10.60">
    <property type="entry name" value="Homeodomain-like"/>
    <property type="match status" value="1"/>
</dbReference>
<dbReference type="SUPFAM" id="SSF46689">
    <property type="entry name" value="Homeodomain-like"/>
    <property type="match status" value="1"/>
</dbReference>
<dbReference type="EMBL" id="FNHZ01000001">
    <property type="protein sequence ID" value="SDM45885.1"/>
    <property type="molecule type" value="Genomic_DNA"/>
</dbReference>
<evidence type="ECO:0000256" key="3">
    <source>
        <dbReference type="ARBA" id="ARBA00023163"/>
    </source>
</evidence>
<dbReference type="RefSeq" id="WP_074520612.1">
    <property type="nucleotide sequence ID" value="NZ_FNHZ01000001.1"/>
</dbReference>
<dbReference type="Proteomes" id="UP000187651">
    <property type="component" value="Unassembled WGS sequence"/>
</dbReference>
<accession>A0A1G9TFG4</accession>
<dbReference type="InterPro" id="IPR009057">
    <property type="entry name" value="Homeodomain-like_sf"/>
</dbReference>
<name>A0A1G9TFG4_9FIRM</name>
<keyword evidence="2" id="KW-0238">DNA-binding</keyword>
<evidence type="ECO:0000256" key="2">
    <source>
        <dbReference type="ARBA" id="ARBA00023125"/>
    </source>
</evidence>
<dbReference type="InterPro" id="IPR018060">
    <property type="entry name" value="HTH_AraC"/>
</dbReference>
<dbReference type="Pfam" id="PF20240">
    <property type="entry name" value="DUF6597"/>
    <property type="match status" value="1"/>
</dbReference>
<dbReference type="GO" id="GO:0043565">
    <property type="term" value="F:sequence-specific DNA binding"/>
    <property type="evidence" value="ECO:0007669"/>
    <property type="project" value="InterPro"/>
</dbReference>
<reference evidence="6" key="1">
    <citation type="submission" date="2016-10" db="EMBL/GenBank/DDBJ databases">
        <authorList>
            <person name="Varghese N."/>
            <person name="Submissions S."/>
        </authorList>
    </citation>
    <scope>NUCLEOTIDE SEQUENCE [LARGE SCALE GENOMIC DNA]</scope>
    <source>
        <strain evidence="6">M83</strain>
    </source>
</reference>
<dbReference type="PANTHER" id="PTHR43280:SF2">
    <property type="entry name" value="HTH-TYPE TRANSCRIPTIONAL REGULATOR EXSA"/>
    <property type="match status" value="1"/>
</dbReference>
<proteinExistence type="predicted"/>